<evidence type="ECO:0000256" key="1">
    <source>
        <dbReference type="SAM" id="Phobius"/>
    </source>
</evidence>
<feature type="transmembrane region" description="Helical" evidence="1">
    <location>
        <begin position="64"/>
        <end position="84"/>
    </location>
</feature>
<dbReference type="EMBL" id="UYRV01014227">
    <property type="protein sequence ID" value="VDK60149.1"/>
    <property type="molecule type" value="Genomic_DNA"/>
</dbReference>
<dbReference type="GO" id="GO:0016020">
    <property type="term" value="C:membrane"/>
    <property type="evidence" value="ECO:0007669"/>
    <property type="project" value="TreeGrafter"/>
</dbReference>
<organism evidence="2 3">
    <name type="scientific">Cylicostephanus goldi</name>
    <name type="common">Nematode worm</name>
    <dbReference type="NCBI Taxonomy" id="71465"/>
    <lineage>
        <taxon>Eukaryota</taxon>
        <taxon>Metazoa</taxon>
        <taxon>Ecdysozoa</taxon>
        <taxon>Nematoda</taxon>
        <taxon>Chromadorea</taxon>
        <taxon>Rhabditida</taxon>
        <taxon>Rhabditina</taxon>
        <taxon>Rhabditomorpha</taxon>
        <taxon>Strongyloidea</taxon>
        <taxon>Strongylidae</taxon>
        <taxon>Cylicostephanus</taxon>
    </lineage>
</organism>
<accession>A0A3P6RIE3</accession>
<proteinExistence type="predicted"/>
<dbReference type="OrthoDB" id="2985014at2759"/>
<dbReference type="AlphaFoldDB" id="A0A3P6RIE3"/>
<protein>
    <submittedName>
        <fullName evidence="2">Uncharacterized protein</fullName>
    </submittedName>
</protein>
<dbReference type="Proteomes" id="UP000271889">
    <property type="component" value="Unassembled WGS sequence"/>
</dbReference>
<keyword evidence="3" id="KW-1185">Reference proteome</keyword>
<name>A0A3P6RIE3_CYLGO</name>
<feature type="transmembrane region" description="Helical" evidence="1">
    <location>
        <begin position="7"/>
        <end position="25"/>
    </location>
</feature>
<keyword evidence="1" id="KW-1133">Transmembrane helix</keyword>
<sequence>MEVQRRSFVRYIILISSHFLITSILCNQQALNFTVICMQDVVDSQAKINPAHRHWLNDPAKKNALFSVVAVGTLIGLAPIVPAMQRIGLRVGEMMIRQLASE</sequence>
<dbReference type="PANTHER" id="PTHR45757:SF11">
    <property type="entry name" value="MAJOR FACILITATOR SUPERFAMILY (MFS) PROFILE DOMAIN-CONTAINING PROTEIN"/>
    <property type="match status" value="1"/>
</dbReference>
<reference evidence="2 3" key="1">
    <citation type="submission" date="2018-11" db="EMBL/GenBank/DDBJ databases">
        <authorList>
            <consortium name="Pathogen Informatics"/>
        </authorList>
    </citation>
    <scope>NUCLEOTIDE SEQUENCE [LARGE SCALE GENOMIC DNA]</scope>
</reference>
<evidence type="ECO:0000313" key="2">
    <source>
        <dbReference type="EMBL" id="VDK60149.1"/>
    </source>
</evidence>
<keyword evidence="1" id="KW-0812">Transmembrane</keyword>
<dbReference type="PANTHER" id="PTHR45757">
    <property type="entry name" value="PROTEIN CBG23364-RELATED"/>
    <property type="match status" value="1"/>
</dbReference>
<keyword evidence="1" id="KW-0472">Membrane</keyword>
<evidence type="ECO:0000313" key="3">
    <source>
        <dbReference type="Proteomes" id="UP000271889"/>
    </source>
</evidence>
<gene>
    <name evidence="2" type="ORF">CGOC_LOCUS4913</name>
</gene>